<dbReference type="STRING" id="1247726.MIM_c28830"/>
<reference evidence="2 3" key="1">
    <citation type="journal article" date="2014" name="Microbiology">
        <title>Unravelling the complete genome sequence of Advenella mimigardefordensis strain DPN7T and novel insights in the catabolism of the xenobiotic polythioester precursor 3,3'-dithiodipropionate.</title>
        <authorList>
            <person name="Wubbeler J.H."/>
            <person name="Hiessl S."/>
            <person name="Schuldes J."/>
            <person name="Thurmer A."/>
            <person name="Daniel R."/>
            <person name="Steinbuchel A."/>
        </authorList>
    </citation>
    <scope>NUCLEOTIDE SEQUENCE [LARGE SCALE GENOMIC DNA]</scope>
    <source>
        <strain evidence="3">DSM 17166 / LMG 22922 / DPN7</strain>
    </source>
</reference>
<sequence>MTQTHTAIIEVNTHQIQTTQGRVHAQSWSFPGEDALRQTPIVLLHDSLGCIPLWRDFPQKLVLATGHPVIAYERLGFGSSDPYPGTIAADFISQEVRQIIPQVLAAFELDRFIACGHSVGGAMAVQTAAQYPDACKGLITMGAQVFVEKLTLDGIRQAKLDFAKPENLSRLDKYHGDKSRWVVDAWTDIWLSQAFSQWHVRNELAQIRCPKLAIHGDSDPYGSVEHAHVIAAGHGRAEILSGIGHVPYREDEARTLDIIKAFVADIDR</sequence>
<dbReference type="PANTHER" id="PTHR43798">
    <property type="entry name" value="MONOACYLGLYCEROL LIPASE"/>
    <property type="match status" value="1"/>
</dbReference>
<dbReference type="InterPro" id="IPR029058">
    <property type="entry name" value="AB_hydrolase_fold"/>
</dbReference>
<dbReference type="GO" id="GO:0016020">
    <property type="term" value="C:membrane"/>
    <property type="evidence" value="ECO:0007669"/>
    <property type="project" value="TreeGrafter"/>
</dbReference>
<organism evidence="2 3">
    <name type="scientific">Advenella mimigardefordensis (strain DSM 17166 / LMG 22922 / DPN7)</name>
    <dbReference type="NCBI Taxonomy" id="1247726"/>
    <lineage>
        <taxon>Bacteria</taxon>
        <taxon>Pseudomonadati</taxon>
        <taxon>Pseudomonadota</taxon>
        <taxon>Betaproteobacteria</taxon>
        <taxon>Burkholderiales</taxon>
        <taxon>Alcaligenaceae</taxon>
    </lineage>
</organism>
<gene>
    <name evidence="2" type="ORF">MIM_c28830</name>
</gene>
<keyword evidence="3" id="KW-1185">Reference proteome</keyword>
<dbReference type="EMBL" id="CP003915">
    <property type="protein sequence ID" value="AHG64948.1"/>
    <property type="molecule type" value="Genomic_DNA"/>
</dbReference>
<evidence type="ECO:0000313" key="3">
    <source>
        <dbReference type="Proteomes" id="UP000019095"/>
    </source>
</evidence>
<dbReference type="Pfam" id="PF00561">
    <property type="entry name" value="Abhydrolase_1"/>
    <property type="match status" value="1"/>
</dbReference>
<dbReference type="AlphaFoldDB" id="W0PIW7"/>
<proteinExistence type="predicted"/>
<dbReference type="InterPro" id="IPR000073">
    <property type="entry name" value="AB_hydrolase_1"/>
</dbReference>
<dbReference type="Gene3D" id="3.40.50.1820">
    <property type="entry name" value="alpha/beta hydrolase"/>
    <property type="match status" value="1"/>
</dbReference>
<dbReference type="RefSeq" id="WP_025373605.1">
    <property type="nucleotide sequence ID" value="NZ_CP003915.1"/>
</dbReference>
<evidence type="ECO:0000313" key="2">
    <source>
        <dbReference type="EMBL" id="AHG64948.1"/>
    </source>
</evidence>
<dbReference type="GO" id="GO:0016787">
    <property type="term" value="F:hydrolase activity"/>
    <property type="evidence" value="ECO:0007669"/>
    <property type="project" value="UniProtKB-KW"/>
</dbReference>
<evidence type="ECO:0000259" key="1">
    <source>
        <dbReference type="Pfam" id="PF00561"/>
    </source>
</evidence>
<dbReference type="PATRIC" id="fig|1247726.3.peg.3169"/>
<accession>W0PIW7</accession>
<name>W0PIW7_ADVMD</name>
<dbReference type="KEGG" id="amim:MIM_c28830"/>
<protein>
    <submittedName>
        <fullName evidence="2">Alpha/beta hydrolase fold domain-containing protein</fullName>
    </submittedName>
</protein>
<dbReference type="SUPFAM" id="SSF53474">
    <property type="entry name" value="alpha/beta-Hydrolases"/>
    <property type="match status" value="1"/>
</dbReference>
<dbReference type="PRINTS" id="PR00111">
    <property type="entry name" value="ABHYDROLASE"/>
</dbReference>
<dbReference type="InterPro" id="IPR050266">
    <property type="entry name" value="AB_hydrolase_sf"/>
</dbReference>
<dbReference type="HOGENOM" id="CLU_020336_26_0_4"/>
<dbReference type="PANTHER" id="PTHR43798:SF33">
    <property type="entry name" value="HYDROLASE, PUTATIVE (AFU_ORTHOLOGUE AFUA_2G14860)-RELATED"/>
    <property type="match status" value="1"/>
</dbReference>
<dbReference type="OrthoDB" id="135231at2"/>
<dbReference type="Proteomes" id="UP000019095">
    <property type="component" value="Chromosome"/>
</dbReference>
<keyword evidence="2" id="KW-0378">Hydrolase</keyword>
<feature type="domain" description="AB hydrolase-1" evidence="1">
    <location>
        <begin position="40"/>
        <end position="157"/>
    </location>
</feature>
<dbReference type="eggNOG" id="COG2267">
    <property type="taxonomic scope" value="Bacteria"/>
</dbReference>